<dbReference type="InterPro" id="IPR037479">
    <property type="entry name" value="Tauto_MSAD"/>
</dbReference>
<dbReference type="Proteomes" id="UP000001542">
    <property type="component" value="Unassembled WGS sequence"/>
</dbReference>
<organism evidence="1 2">
    <name type="scientific">Trichomonas vaginalis (strain ATCC PRA-98 / G3)</name>
    <dbReference type="NCBI Taxonomy" id="412133"/>
    <lineage>
        <taxon>Eukaryota</taxon>
        <taxon>Metamonada</taxon>
        <taxon>Parabasalia</taxon>
        <taxon>Trichomonadida</taxon>
        <taxon>Trichomonadidae</taxon>
        <taxon>Trichomonas</taxon>
    </lineage>
</organism>
<dbReference type="RefSeq" id="XP_001329100.1">
    <property type="nucleotide sequence ID" value="XM_001329065.1"/>
</dbReference>
<dbReference type="KEGG" id="tva:4774889"/>
<dbReference type="SMR" id="A2DRT0"/>
<sequence length="142" mass="16014">MPVVRISIRKDLKRETKLAISDAVHRALVEEFKIPDADFWHIIDEVEPGNIIFPKEYLGVQHGENLTIVNICAAAGRTPEIKRNLFKAIHRYATANQTEVPGNDICVFLQENNGLTDYSWGNGEVQLPPHLLAKLKEMEAAK</sequence>
<reference evidence="1" key="1">
    <citation type="submission" date="2006-10" db="EMBL/GenBank/DDBJ databases">
        <authorList>
            <person name="Amadeo P."/>
            <person name="Zhao Q."/>
            <person name="Wortman J."/>
            <person name="Fraser-Liggett C."/>
            <person name="Carlton J."/>
        </authorList>
    </citation>
    <scope>NUCLEOTIDE SEQUENCE</scope>
    <source>
        <strain evidence="1">G3</strain>
    </source>
</reference>
<protein>
    <submittedName>
        <fullName evidence="1">Tautomerase enzyme family protein</fullName>
    </submittedName>
</protein>
<evidence type="ECO:0000313" key="2">
    <source>
        <dbReference type="Proteomes" id="UP000001542"/>
    </source>
</evidence>
<dbReference type="SUPFAM" id="SSF55331">
    <property type="entry name" value="Tautomerase/MIF"/>
    <property type="match status" value="1"/>
</dbReference>
<dbReference type="AlphaFoldDB" id="A2DRT0"/>
<dbReference type="InterPro" id="IPR014347">
    <property type="entry name" value="Tautomerase/MIF_sf"/>
</dbReference>
<dbReference type="InParanoid" id="A2DRT0"/>
<reference evidence="1" key="2">
    <citation type="journal article" date="2007" name="Science">
        <title>Draft genome sequence of the sexually transmitted pathogen Trichomonas vaginalis.</title>
        <authorList>
            <person name="Carlton J.M."/>
            <person name="Hirt R.P."/>
            <person name="Silva J.C."/>
            <person name="Delcher A.L."/>
            <person name="Schatz M."/>
            <person name="Zhao Q."/>
            <person name="Wortman J.R."/>
            <person name="Bidwell S.L."/>
            <person name="Alsmark U.C.M."/>
            <person name="Besteiro S."/>
            <person name="Sicheritz-Ponten T."/>
            <person name="Noel C.J."/>
            <person name="Dacks J.B."/>
            <person name="Foster P.G."/>
            <person name="Simillion C."/>
            <person name="Van de Peer Y."/>
            <person name="Miranda-Saavedra D."/>
            <person name="Barton G.J."/>
            <person name="Westrop G.D."/>
            <person name="Mueller S."/>
            <person name="Dessi D."/>
            <person name="Fiori P.L."/>
            <person name="Ren Q."/>
            <person name="Paulsen I."/>
            <person name="Zhang H."/>
            <person name="Bastida-Corcuera F.D."/>
            <person name="Simoes-Barbosa A."/>
            <person name="Brown M.T."/>
            <person name="Hayes R.D."/>
            <person name="Mukherjee M."/>
            <person name="Okumura C.Y."/>
            <person name="Schneider R."/>
            <person name="Smith A.J."/>
            <person name="Vanacova S."/>
            <person name="Villalvazo M."/>
            <person name="Haas B.J."/>
            <person name="Pertea M."/>
            <person name="Feldblyum T.V."/>
            <person name="Utterback T.R."/>
            <person name="Shu C.L."/>
            <person name="Osoegawa K."/>
            <person name="de Jong P.J."/>
            <person name="Hrdy I."/>
            <person name="Horvathova L."/>
            <person name="Zubacova Z."/>
            <person name="Dolezal P."/>
            <person name="Malik S.B."/>
            <person name="Logsdon J.M. Jr."/>
            <person name="Henze K."/>
            <person name="Gupta A."/>
            <person name="Wang C.C."/>
            <person name="Dunne R.L."/>
            <person name="Upcroft J.A."/>
            <person name="Upcroft P."/>
            <person name="White O."/>
            <person name="Salzberg S.L."/>
            <person name="Tang P."/>
            <person name="Chiu C.-H."/>
            <person name="Lee Y.-S."/>
            <person name="Embley T.M."/>
            <person name="Coombs G.H."/>
            <person name="Mottram J.C."/>
            <person name="Tachezy J."/>
            <person name="Fraser-Liggett C.M."/>
            <person name="Johnson P.J."/>
        </authorList>
    </citation>
    <scope>NUCLEOTIDE SEQUENCE [LARGE SCALE GENOMIC DNA]</scope>
    <source>
        <strain evidence="1">G3</strain>
    </source>
</reference>
<accession>A2DRT0</accession>
<name>A2DRT0_TRIV3</name>
<dbReference type="Gene3D" id="3.30.429.10">
    <property type="entry name" value="Macrophage Migration Inhibitory Factor"/>
    <property type="match status" value="1"/>
</dbReference>
<gene>
    <name evidence="1" type="ORF">TVAG_150280</name>
</gene>
<proteinExistence type="predicted"/>
<keyword evidence="2" id="KW-1185">Reference proteome</keyword>
<evidence type="ECO:0000313" key="1">
    <source>
        <dbReference type="EMBL" id="EAY16877.1"/>
    </source>
</evidence>
<dbReference type="OrthoDB" id="10335435at2759"/>
<dbReference type="VEuPathDB" id="TrichDB:TVAG_150280"/>
<dbReference type="PANTHER" id="PTHR38460">
    <property type="entry name" value="TAUTOMERASE YOLI-RELATED"/>
    <property type="match status" value="1"/>
</dbReference>
<dbReference type="VEuPathDB" id="TrichDB:TVAGG3_0978880"/>
<dbReference type="PANTHER" id="PTHR38460:SF1">
    <property type="entry name" value="TAUTOMERASE YOLI-RELATED"/>
    <property type="match status" value="1"/>
</dbReference>
<dbReference type="Pfam" id="PF14552">
    <property type="entry name" value="Tautomerase_2"/>
    <property type="match status" value="1"/>
</dbReference>
<dbReference type="EMBL" id="DS113237">
    <property type="protein sequence ID" value="EAY16877.1"/>
    <property type="molecule type" value="Genomic_DNA"/>
</dbReference>